<feature type="transmembrane region" description="Helical" evidence="1">
    <location>
        <begin position="12"/>
        <end position="34"/>
    </location>
</feature>
<dbReference type="AlphaFoldDB" id="A0A0M1VTX8"/>
<dbReference type="HOGENOM" id="CLU_080947_0_0_0"/>
<name>A0A0M1VTX8_FUSVC</name>
<feature type="transmembrane region" description="Helical" evidence="1">
    <location>
        <begin position="46"/>
        <end position="68"/>
    </location>
</feature>
<dbReference type="eggNOG" id="ENOG50332BQ">
    <property type="taxonomic scope" value="Bacteria"/>
</dbReference>
<dbReference type="RefSeq" id="WP_008802729.1">
    <property type="nucleotide sequence ID" value="NZ_KQ235735.1"/>
</dbReference>
<proteinExistence type="predicted"/>
<feature type="transmembrane region" description="Helical" evidence="1">
    <location>
        <begin position="247"/>
        <end position="269"/>
    </location>
</feature>
<dbReference type="Proteomes" id="UP000004925">
    <property type="component" value="Unassembled WGS sequence"/>
</dbReference>
<feature type="transmembrane region" description="Helical" evidence="1">
    <location>
        <begin position="99"/>
        <end position="119"/>
    </location>
</feature>
<organism evidence="2 3">
    <name type="scientific">Fusobacterium vincentii 4_1_13</name>
    <dbReference type="NCBI Taxonomy" id="469606"/>
    <lineage>
        <taxon>Bacteria</taxon>
        <taxon>Fusobacteriati</taxon>
        <taxon>Fusobacteriota</taxon>
        <taxon>Fusobacteriia</taxon>
        <taxon>Fusobacteriales</taxon>
        <taxon>Fusobacteriaceae</taxon>
        <taxon>Fusobacterium</taxon>
    </lineage>
</organism>
<feature type="transmembrane region" description="Helical" evidence="1">
    <location>
        <begin position="275"/>
        <end position="294"/>
    </location>
</feature>
<reference evidence="2 3" key="1">
    <citation type="submission" date="2011-10" db="EMBL/GenBank/DDBJ databases">
        <title>The Genome Sequence of Fusobacterium sp. 4_1_13.</title>
        <authorList>
            <consortium name="The Broad Institute Genome Sequencing Platform"/>
            <person name="Earl A."/>
            <person name="Ward D."/>
            <person name="Feldgarden M."/>
            <person name="Gevers D."/>
            <person name="Strauss J."/>
            <person name="Ambrose C."/>
            <person name="Allen-Vercoe E."/>
            <person name="Young S.K."/>
            <person name="Zeng Q."/>
            <person name="Gargeya S."/>
            <person name="Fitzgerald M."/>
            <person name="Haas B."/>
            <person name="Abouelleil A."/>
            <person name="Alvarado L."/>
            <person name="Arachchi H.M."/>
            <person name="Berlin A."/>
            <person name="Brown A."/>
            <person name="Chapman S.B."/>
            <person name="Chen Z."/>
            <person name="Dunbar C."/>
            <person name="Freedman E."/>
            <person name="Gearin G."/>
            <person name="Goldberg J."/>
            <person name="Griggs A."/>
            <person name="Gujja S."/>
            <person name="Heiman D."/>
            <person name="Howarth C."/>
            <person name="Larson L."/>
            <person name="Lui A."/>
            <person name="MacDonald P.J."/>
            <person name="Montmayeur A."/>
            <person name="Murphy C."/>
            <person name="Neiman D."/>
            <person name="Pearson M."/>
            <person name="Priest M."/>
            <person name="Roberts A."/>
            <person name="Saif S."/>
            <person name="Shea T."/>
            <person name="Shenoy N."/>
            <person name="Sisk P."/>
            <person name="Stolte C."/>
            <person name="Sykes S."/>
            <person name="Wortman J."/>
            <person name="Nusbaum C."/>
            <person name="Birren B."/>
        </authorList>
    </citation>
    <scope>NUCLEOTIDE SEQUENCE [LARGE SCALE GENOMIC DNA]</scope>
    <source>
        <strain evidence="2 3">4_1_13</strain>
    </source>
</reference>
<evidence type="ECO:0000313" key="2">
    <source>
        <dbReference type="EMBL" id="EEO39868.1"/>
    </source>
</evidence>
<sequence length="299" mass="35458">MTEFKDRIKFFLRIILYISIIFFIPIIITALYIVHNEGINSFQRGVSAFLLIIVCTLLMLIICSQLKYGLIFSLNKLKFPENLVKNNILKNILKISLRLLLYGFIIFLSILIIIILIDFSDEDLKIFPLEATQFLIMMAFIGILFMIYNDLKKLYNFSSEKIKFLENFPQKFIEKVKKIKEKILTIKLDFFKNILEKIKKILNSVSDKVESLVDLLEDKINYPEKFEFKDRCDFSNIRSEIKKFIEIIYQILIYFTIFAIASILIPMILITIYQFLIYFITLLTTIWEILVAIIRQIKM</sequence>
<evidence type="ECO:0000313" key="3">
    <source>
        <dbReference type="Proteomes" id="UP000004925"/>
    </source>
</evidence>
<feature type="transmembrane region" description="Helical" evidence="1">
    <location>
        <begin position="131"/>
        <end position="151"/>
    </location>
</feature>
<accession>A0A0M1VTX8</accession>
<dbReference type="EMBL" id="ACDE02000012">
    <property type="protein sequence ID" value="EEO39868.1"/>
    <property type="molecule type" value="Genomic_DNA"/>
</dbReference>
<comment type="caution">
    <text evidence="2">The sequence shown here is derived from an EMBL/GenBank/DDBJ whole genome shotgun (WGS) entry which is preliminary data.</text>
</comment>
<keyword evidence="1" id="KW-1133">Transmembrane helix</keyword>
<keyword evidence="1" id="KW-0472">Membrane</keyword>
<evidence type="ECO:0000256" key="1">
    <source>
        <dbReference type="SAM" id="Phobius"/>
    </source>
</evidence>
<gene>
    <name evidence="2" type="ORF">FSCG_00581</name>
</gene>
<keyword evidence="1" id="KW-0812">Transmembrane</keyword>
<protein>
    <submittedName>
        <fullName evidence="2">Uncharacterized protein</fullName>
    </submittedName>
</protein>